<reference evidence="2" key="1">
    <citation type="submission" date="2011-05" db="EMBL/GenBank/DDBJ databases">
        <authorList>
            <person name="Richards S.R."/>
            <person name="Qu J."/>
            <person name="Jiang H."/>
            <person name="Jhangiani S.N."/>
            <person name="Agravi P."/>
            <person name="Goodspeed R."/>
            <person name="Gross S."/>
            <person name="Mandapat C."/>
            <person name="Jackson L."/>
            <person name="Mathew T."/>
            <person name="Pu L."/>
            <person name="Thornton R."/>
            <person name="Saada N."/>
            <person name="Wilczek-Boney K.B."/>
            <person name="Lee S."/>
            <person name="Kovar C."/>
            <person name="Wu Y."/>
            <person name="Scherer S.E."/>
            <person name="Worley K.C."/>
            <person name="Muzny D.M."/>
            <person name="Gibbs R."/>
        </authorList>
    </citation>
    <scope>NUCLEOTIDE SEQUENCE</scope>
    <source>
        <strain evidence="2">Brora</strain>
    </source>
</reference>
<name>T1IJJ0_STRMM</name>
<dbReference type="HOGENOM" id="CLU_1373800_0_0_1"/>
<dbReference type="OMA" id="HANDCAM"/>
<dbReference type="eggNOG" id="ENOG502SUEX">
    <property type="taxonomic scope" value="Eukaryota"/>
</dbReference>
<dbReference type="PANTHER" id="PTHR31511:SF12">
    <property type="entry name" value="RHO TERMINATION FACTOR N-TERMINAL DOMAIN-CONTAINING PROTEIN"/>
    <property type="match status" value="1"/>
</dbReference>
<dbReference type="EMBL" id="JH430298">
    <property type="status" value="NOT_ANNOTATED_CDS"/>
    <property type="molecule type" value="Genomic_DNA"/>
</dbReference>
<reference evidence="1" key="2">
    <citation type="submission" date="2015-02" db="UniProtKB">
        <authorList>
            <consortium name="EnsemblMetazoa"/>
        </authorList>
    </citation>
    <scope>IDENTIFICATION</scope>
</reference>
<evidence type="ECO:0008006" key="3">
    <source>
        <dbReference type="Google" id="ProtNLM"/>
    </source>
</evidence>
<protein>
    <recommendedName>
        <fullName evidence="3">C2H2-type domain-containing protein</fullName>
    </recommendedName>
</protein>
<dbReference type="EnsemblMetazoa" id="SMAR001059-RA">
    <property type="protein sequence ID" value="SMAR001059-PA"/>
    <property type="gene ID" value="SMAR001059"/>
</dbReference>
<keyword evidence="2" id="KW-1185">Reference proteome</keyword>
<dbReference type="AlphaFoldDB" id="T1IJJ0"/>
<accession>T1IJJ0</accession>
<organism evidence="1 2">
    <name type="scientific">Strigamia maritima</name>
    <name type="common">European centipede</name>
    <name type="synonym">Geophilus maritimus</name>
    <dbReference type="NCBI Taxonomy" id="126957"/>
    <lineage>
        <taxon>Eukaryota</taxon>
        <taxon>Metazoa</taxon>
        <taxon>Ecdysozoa</taxon>
        <taxon>Arthropoda</taxon>
        <taxon>Myriapoda</taxon>
        <taxon>Chilopoda</taxon>
        <taxon>Pleurostigmophora</taxon>
        <taxon>Geophilomorpha</taxon>
        <taxon>Linotaeniidae</taxon>
        <taxon>Strigamia</taxon>
    </lineage>
</organism>
<sequence>MGDYKPLAGSNYFPLPRKLRDIGAIINPKNKAQKCFLYCILMSLHPIKTNPKRVTKYSKWIDEVKMGDVPFPVQLNKIPKIEKLNDFSINVFSFEDNEYFPLYVSDKVGAHHVNLMLLEKKGKNHYVYIKNLNRMLNALTKHNGKCFYCPRCLHRFSNKRLLKNHANDCAMRSPLRLKPTTIKHFNLRIGSTLEKYKES</sequence>
<evidence type="ECO:0000313" key="2">
    <source>
        <dbReference type="Proteomes" id="UP000014500"/>
    </source>
</evidence>
<evidence type="ECO:0000313" key="1">
    <source>
        <dbReference type="EnsemblMetazoa" id="SMAR001059-PA"/>
    </source>
</evidence>
<proteinExistence type="predicted"/>
<dbReference type="STRING" id="126957.T1IJJ0"/>
<dbReference type="PANTHER" id="PTHR31511">
    <property type="entry name" value="PROTEIN CBG23764"/>
    <property type="match status" value="1"/>
</dbReference>
<dbReference type="PhylomeDB" id="T1IJJ0"/>
<dbReference type="Proteomes" id="UP000014500">
    <property type="component" value="Unassembled WGS sequence"/>
</dbReference>